<gene>
    <name evidence="7" type="ORF">GCM10022416_60150</name>
</gene>
<keyword evidence="8" id="KW-1185">Reference proteome</keyword>
<dbReference type="PROSITE" id="PS51078">
    <property type="entry name" value="ICLR_ED"/>
    <property type="match status" value="1"/>
</dbReference>
<dbReference type="RefSeq" id="WP_345025161.1">
    <property type="nucleotide sequence ID" value="NZ_BAABDO010000167.1"/>
</dbReference>
<dbReference type="SMART" id="SM00346">
    <property type="entry name" value="HTH_ICLR"/>
    <property type="match status" value="1"/>
</dbReference>
<sequence>MNATGTATAVAAASPPRPRTAPDAESDSGRPSVTRRVLGILDAFTPERPVLSLSDISRRAGLPPATAHRLIAELTRWGALERDGDGLYRIGLRLWEVAALAPRGQALREAAMPFLEDLYEATHENVQLAVLDGLEVVYIERIRSRNAVHVFTRVGGRWPAHATGVGLALLAHADPELQERAIAGPLRRFTPKTICSGGELRRVLAEVRRTGVAISDGQVELIALSVAAPVYGPDDTVVAAVSIVVPSHSSDARALIPAVRATARGISRALGAPRALRRPSGATARV</sequence>
<dbReference type="Pfam" id="PF09339">
    <property type="entry name" value="HTH_IclR"/>
    <property type="match status" value="1"/>
</dbReference>
<feature type="region of interest" description="Disordered" evidence="4">
    <location>
        <begin position="1"/>
        <end position="32"/>
    </location>
</feature>
<feature type="compositionally biased region" description="Low complexity" evidence="4">
    <location>
        <begin position="1"/>
        <end position="14"/>
    </location>
</feature>
<evidence type="ECO:0000259" key="6">
    <source>
        <dbReference type="PROSITE" id="PS51078"/>
    </source>
</evidence>
<proteinExistence type="predicted"/>
<dbReference type="Gene3D" id="1.10.10.10">
    <property type="entry name" value="Winged helix-like DNA-binding domain superfamily/Winged helix DNA-binding domain"/>
    <property type="match status" value="1"/>
</dbReference>
<evidence type="ECO:0000256" key="1">
    <source>
        <dbReference type="ARBA" id="ARBA00023015"/>
    </source>
</evidence>
<dbReference type="InterPro" id="IPR014757">
    <property type="entry name" value="Tscrpt_reg_IclR_C"/>
</dbReference>
<evidence type="ECO:0000259" key="5">
    <source>
        <dbReference type="PROSITE" id="PS51077"/>
    </source>
</evidence>
<comment type="caution">
    <text evidence="7">The sequence shown here is derived from an EMBL/GenBank/DDBJ whole genome shotgun (WGS) entry which is preliminary data.</text>
</comment>
<reference evidence="8" key="1">
    <citation type="journal article" date="2019" name="Int. J. Syst. Evol. Microbiol.">
        <title>The Global Catalogue of Microorganisms (GCM) 10K type strain sequencing project: providing services to taxonomists for standard genome sequencing and annotation.</title>
        <authorList>
            <consortium name="The Broad Institute Genomics Platform"/>
            <consortium name="The Broad Institute Genome Sequencing Center for Infectious Disease"/>
            <person name="Wu L."/>
            <person name="Ma J."/>
        </authorList>
    </citation>
    <scope>NUCLEOTIDE SEQUENCE [LARGE SCALE GENOMIC DNA]</scope>
    <source>
        <strain evidence="8">JCM 17316</strain>
    </source>
</reference>
<evidence type="ECO:0000313" key="7">
    <source>
        <dbReference type="EMBL" id="GAA4158192.1"/>
    </source>
</evidence>
<dbReference type="PROSITE" id="PS51077">
    <property type="entry name" value="HTH_ICLR"/>
    <property type="match status" value="1"/>
</dbReference>
<dbReference type="PANTHER" id="PTHR30136">
    <property type="entry name" value="HELIX-TURN-HELIX TRANSCRIPTIONAL REGULATOR, ICLR FAMILY"/>
    <property type="match status" value="1"/>
</dbReference>
<evidence type="ECO:0000313" key="8">
    <source>
        <dbReference type="Proteomes" id="UP001500266"/>
    </source>
</evidence>
<organism evidence="7 8">
    <name type="scientific">Actinomadura keratinilytica</name>
    <dbReference type="NCBI Taxonomy" id="547461"/>
    <lineage>
        <taxon>Bacteria</taxon>
        <taxon>Bacillati</taxon>
        <taxon>Actinomycetota</taxon>
        <taxon>Actinomycetes</taxon>
        <taxon>Streptosporangiales</taxon>
        <taxon>Thermomonosporaceae</taxon>
        <taxon>Actinomadura</taxon>
    </lineage>
</organism>
<dbReference type="SUPFAM" id="SSF55781">
    <property type="entry name" value="GAF domain-like"/>
    <property type="match status" value="1"/>
</dbReference>
<dbReference type="SUPFAM" id="SSF46785">
    <property type="entry name" value="Winged helix' DNA-binding domain"/>
    <property type="match status" value="1"/>
</dbReference>
<evidence type="ECO:0000256" key="2">
    <source>
        <dbReference type="ARBA" id="ARBA00023125"/>
    </source>
</evidence>
<accession>A0ABP7ZHQ4</accession>
<dbReference type="InterPro" id="IPR005471">
    <property type="entry name" value="Tscrpt_reg_IclR_N"/>
</dbReference>
<keyword evidence="3" id="KW-0804">Transcription</keyword>
<feature type="domain" description="IclR-ED" evidence="6">
    <location>
        <begin position="93"/>
        <end position="272"/>
    </location>
</feature>
<keyword evidence="2" id="KW-0238">DNA-binding</keyword>
<keyword evidence="1" id="KW-0805">Transcription regulation</keyword>
<feature type="domain" description="HTH iclR-type" evidence="5">
    <location>
        <begin position="31"/>
        <end position="92"/>
    </location>
</feature>
<name>A0ABP7ZHQ4_9ACTN</name>
<dbReference type="InterPro" id="IPR029016">
    <property type="entry name" value="GAF-like_dom_sf"/>
</dbReference>
<dbReference type="InterPro" id="IPR036388">
    <property type="entry name" value="WH-like_DNA-bd_sf"/>
</dbReference>
<dbReference type="Pfam" id="PF01614">
    <property type="entry name" value="IclR_C"/>
    <property type="match status" value="1"/>
</dbReference>
<dbReference type="PANTHER" id="PTHR30136:SF24">
    <property type="entry name" value="HTH-TYPE TRANSCRIPTIONAL REPRESSOR ALLR"/>
    <property type="match status" value="1"/>
</dbReference>
<dbReference type="Proteomes" id="UP001500266">
    <property type="component" value="Unassembled WGS sequence"/>
</dbReference>
<dbReference type="Gene3D" id="3.30.450.40">
    <property type="match status" value="1"/>
</dbReference>
<dbReference type="EMBL" id="BAABDO010000167">
    <property type="protein sequence ID" value="GAA4158192.1"/>
    <property type="molecule type" value="Genomic_DNA"/>
</dbReference>
<dbReference type="InterPro" id="IPR050707">
    <property type="entry name" value="HTH_MetabolicPath_Reg"/>
</dbReference>
<evidence type="ECO:0000256" key="3">
    <source>
        <dbReference type="ARBA" id="ARBA00023163"/>
    </source>
</evidence>
<dbReference type="InterPro" id="IPR036390">
    <property type="entry name" value="WH_DNA-bd_sf"/>
</dbReference>
<evidence type="ECO:0000256" key="4">
    <source>
        <dbReference type="SAM" id="MobiDB-lite"/>
    </source>
</evidence>
<protein>
    <submittedName>
        <fullName evidence="7">IclR family transcriptional regulator</fullName>
    </submittedName>
</protein>